<keyword evidence="1" id="KW-0472">Membrane</keyword>
<keyword evidence="1" id="KW-1133">Transmembrane helix</keyword>
<accession>A0A0K0EUZ2</accession>
<evidence type="ECO:0000313" key="2">
    <source>
        <dbReference type="Proteomes" id="UP000035680"/>
    </source>
</evidence>
<name>A0A0K0EUZ2_STRVS</name>
<dbReference type="WBParaSite" id="SVE_0033900.1">
    <property type="protein sequence ID" value="SVE_0033900.1"/>
    <property type="gene ID" value="SVE_0033900"/>
</dbReference>
<dbReference type="Gene3D" id="3.90.1720.10">
    <property type="entry name" value="endopeptidase domain like (from Nostoc punctiforme)"/>
    <property type="match status" value="1"/>
</dbReference>
<keyword evidence="2" id="KW-1185">Reference proteome</keyword>
<reference evidence="2" key="1">
    <citation type="submission" date="2014-07" db="EMBL/GenBank/DDBJ databases">
        <authorList>
            <person name="Martin A.A"/>
            <person name="De Silva N."/>
        </authorList>
    </citation>
    <scope>NUCLEOTIDE SEQUENCE</scope>
</reference>
<evidence type="ECO:0000256" key="1">
    <source>
        <dbReference type="SAM" id="Phobius"/>
    </source>
</evidence>
<evidence type="ECO:0000313" key="3">
    <source>
        <dbReference type="WBParaSite" id="SVE_0033900.1"/>
    </source>
</evidence>
<proteinExistence type="predicted"/>
<keyword evidence="1" id="KW-0812">Transmembrane</keyword>
<sequence length="134" mass="15613">MKKEHRYKLVIFFNVCAIYQCRINNFIDKNWEPLPAGVIYYCVISVVNDYEYPPNGIYCEKFARWAKYDLSICKQENVGKALVIGGGNFSFKKILIIAVVTAVLGYFGNRSFKIKRIQFVEKIIHSGYKLYISF</sequence>
<organism evidence="2 3">
    <name type="scientific">Strongyloides venezuelensis</name>
    <name type="common">Threadworm</name>
    <dbReference type="NCBI Taxonomy" id="75913"/>
    <lineage>
        <taxon>Eukaryota</taxon>
        <taxon>Metazoa</taxon>
        <taxon>Ecdysozoa</taxon>
        <taxon>Nematoda</taxon>
        <taxon>Chromadorea</taxon>
        <taxon>Rhabditida</taxon>
        <taxon>Tylenchina</taxon>
        <taxon>Panagrolaimomorpha</taxon>
        <taxon>Strongyloidoidea</taxon>
        <taxon>Strongyloididae</taxon>
        <taxon>Strongyloides</taxon>
    </lineage>
</organism>
<dbReference type="Proteomes" id="UP000035680">
    <property type="component" value="Unassembled WGS sequence"/>
</dbReference>
<dbReference type="AlphaFoldDB" id="A0A0K0EUZ2"/>
<protein>
    <submittedName>
        <fullName evidence="3">Uncharacterized protein</fullName>
    </submittedName>
</protein>
<reference evidence="3" key="2">
    <citation type="submission" date="2015-08" db="UniProtKB">
        <authorList>
            <consortium name="WormBaseParasite"/>
        </authorList>
    </citation>
    <scope>IDENTIFICATION</scope>
</reference>
<feature type="transmembrane region" description="Helical" evidence="1">
    <location>
        <begin position="89"/>
        <end position="108"/>
    </location>
</feature>